<accession>A0A4U0RSC6</accession>
<name>A0A4U0RSC6_9ACTN</name>
<organism evidence="1 2">
    <name type="scientific">Actinacidiphila oryziradicis</name>
    <dbReference type="NCBI Taxonomy" id="2571141"/>
    <lineage>
        <taxon>Bacteria</taxon>
        <taxon>Bacillati</taxon>
        <taxon>Actinomycetota</taxon>
        <taxon>Actinomycetes</taxon>
        <taxon>Kitasatosporales</taxon>
        <taxon>Streptomycetaceae</taxon>
        <taxon>Actinacidiphila</taxon>
    </lineage>
</organism>
<reference evidence="1 2" key="1">
    <citation type="submission" date="2019-04" db="EMBL/GenBank/DDBJ databases">
        <title>Streptomyces oryziradicis sp. nov., a novel actinomycete isolated from rhizosphere soil of rice (Oryza sativa L.).</title>
        <authorList>
            <person name="Li C."/>
        </authorList>
    </citation>
    <scope>NUCLEOTIDE SEQUENCE [LARGE SCALE GENOMIC DNA]</scope>
    <source>
        <strain evidence="1 2">NEAU-C40</strain>
    </source>
</reference>
<dbReference type="EMBL" id="SUMC01000120">
    <property type="protein sequence ID" value="TJZ99003.1"/>
    <property type="molecule type" value="Genomic_DNA"/>
</dbReference>
<protein>
    <submittedName>
        <fullName evidence="1">Uncharacterized protein</fullName>
    </submittedName>
</protein>
<keyword evidence="2" id="KW-1185">Reference proteome</keyword>
<proteinExistence type="predicted"/>
<gene>
    <name evidence="1" type="ORF">FCI23_47410</name>
</gene>
<dbReference type="RefSeq" id="WP_136730232.1">
    <property type="nucleotide sequence ID" value="NZ_SUMC01000120.1"/>
</dbReference>
<dbReference type="Proteomes" id="UP000305778">
    <property type="component" value="Unassembled WGS sequence"/>
</dbReference>
<sequence>MHKHQSIRDDATDKRAPLKGRFTAGARRLTVRLTKQRSIFAEYALKGAAYKAGTMVIALLATWWESWR</sequence>
<dbReference type="AlphaFoldDB" id="A0A4U0RSC6"/>
<evidence type="ECO:0000313" key="1">
    <source>
        <dbReference type="EMBL" id="TJZ99003.1"/>
    </source>
</evidence>
<comment type="caution">
    <text evidence="1">The sequence shown here is derived from an EMBL/GenBank/DDBJ whole genome shotgun (WGS) entry which is preliminary data.</text>
</comment>
<evidence type="ECO:0000313" key="2">
    <source>
        <dbReference type="Proteomes" id="UP000305778"/>
    </source>
</evidence>